<sequence length="677" mass="75568">MSAPLRSLWTHPEVASTRIESFRHLANEKHNLSLSNYHDLWEWSTDSLNDFWMLLWEFTKVQASIQPDYAITDSEAASLTPVPNWFPQARFNFAQNILESSYAPPVEDERPILTGVREGGSNIEHVSLSELRSRVGVLANALTRAGVQRLDRVACIGSNSISTFTIFLAAASIGAIFTCCSPEMGEKGILDRFLQVKPKVLFTDDWIVYNGKRIECLEKAKRVASVLRTRGDLQTLVVIPRDNESYMDDLEAGFQSLQSFSAGVAENYAFAQLHFSHPLVVVYSSGTTGQPKCLVHTAGGVLLKQKLEQILCTDMTENSVYMQYTTTNWIMYLYAVSGLLSGARSILYDGSPVIPSPVKFLDMLGRLQVTHFGTSAHYLSLLESSGITTKDVNNLKRLKVITSTGSVLTEPQYYWVYKVFGPVQLSSIAGGTDIAGAFVGGAPNLPVYAGWCQARTLGMKVQIYSDDGHPIEATGQAGELVCTAPFPSQPAYFWGDEDGKRYHSAYFEKFQGIWHQGDYIRMDPVTKGVQFLGRSDGVLNPSGVRFGSAEIYNTLTIFTQIEDMLCIGQRRLHDRDEQVLLFVKMKEGHTYDNKLEKAIRTRIRQDLSPRHVPKFIFETPEIPMTVNGKKTELPVKKIVSGQKVTPSSTILNPASLEWYEQFAHIDQKGSLKANHKL</sequence>
<keyword evidence="3" id="KW-1185">Reference proteome</keyword>
<dbReference type="NCBIfam" id="NF002937">
    <property type="entry name" value="PRK03584.1"/>
    <property type="match status" value="1"/>
</dbReference>
<dbReference type="PANTHER" id="PTHR42921:SF4">
    <property type="entry name" value="ACETOACETYL-COA SYNTHASE (AFU_ORTHOLOGUE AFUA_8G04770)"/>
    <property type="match status" value="1"/>
</dbReference>
<accession>A0AAN6IFS4</accession>
<evidence type="ECO:0000259" key="1">
    <source>
        <dbReference type="Pfam" id="PF00501"/>
    </source>
</evidence>
<organism evidence="2 3">
    <name type="scientific">Exophiala viscosa</name>
    <dbReference type="NCBI Taxonomy" id="2486360"/>
    <lineage>
        <taxon>Eukaryota</taxon>
        <taxon>Fungi</taxon>
        <taxon>Dikarya</taxon>
        <taxon>Ascomycota</taxon>
        <taxon>Pezizomycotina</taxon>
        <taxon>Eurotiomycetes</taxon>
        <taxon>Chaetothyriomycetidae</taxon>
        <taxon>Chaetothyriales</taxon>
        <taxon>Herpotrichiellaceae</taxon>
        <taxon>Exophiala</taxon>
    </lineage>
</organism>
<dbReference type="InterPro" id="IPR000873">
    <property type="entry name" value="AMP-dep_synth/lig_dom"/>
</dbReference>
<dbReference type="InterPro" id="IPR005914">
    <property type="entry name" value="Acac_CoA_synth"/>
</dbReference>
<name>A0AAN6IFS4_9EURO</name>
<feature type="domain" description="AMP-dependent synthetase/ligase" evidence="1">
    <location>
        <begin position="123"/>
        <end position="484"/>
    </location>
</feature>
<evidence type="ECO:0000313" key="2">
    <source>
        <dbReference type="EMBL" id="KAI1615923.1"/>
    </source>
</evidence>
<dbReference type="SUPFAM" id="SSF56801">
    <property type="entry name" value="Acetyl-CoA synthetase-like"/>
    <property type="match status" value="1"/>
</dbReference>
<proteinExistence type="predicted"/>
<comment type="caution">
    <text evidence="2">The sequence shown here is derived from an EMBL/GenBank/DDBJ whole genome shotgun (WGS) entry which is preliminary data.</text>
</comment>
<dbReference type="GO" id="GO:0006629">
    <property type="term" value="P:lipid metabolic process"/>
    <property type="evidence" value="ECO:0007669"/>
    <property type="project" value="InterPro"/>
</dbReference>
<dbReference type="NCBIfam" id="TIGR01217">
    <property type="entry name" value="ac_ac_CoA_syn"/>
    <property type="match status" value="1"/>
</dbReference>
<dbReference type="Pfam" id="PF00501">
    <property type="entry name" value="AMP-binding"/>
    <property type="match status" value="1"/>
</dbReference>
<dbReference type="PROSITE" id="PS00455">
    <property type="entry name" value="AMP_BINDING"/>
    <property type="match status" value="1"/>
</dbReference>
<dbReference type="Gene3D" id="3.30.300.30">
    <property type="match status" value="1"/>
</dbReference>
<dbReference type="InterPro" id="IPR020845">
    <property type="entry name" value="AMP-binding_CS"/>
</dbReference>
<gene>
    <name evidence="2" type="ORF">EDD36DRAFT_428112</name>
</gene>
<dbReference type="PANTHER" id="PTHR42921">
    <property type="entry name" value="ACETOACETYL-COA SYNTHETASE"/>
    <property type="match status" value="1"/>
</dbReference>
<protein>
    <submittedName>
        <fullName evidence="2">Acetoacetate-CoA ligase</fullName>
    </submittedName>
</protein>
<reference evidence="2" key="1">
    <citation type="journal article" date="2022" name="bioRxiv">
        <title>Deciphering the potential niche of two novel black yeast fungi from a biological soil crust based on their genomes, phenotypes, and melanin regulation.</title>
        <authorList>
            <consortium name="DOE Joint Genome Institute"/>
            <person name="Carr E.C."/>
            <person name="Barton Q."/>
            <person name="Grambo S."/>
            <person name="Sullivan M."/>
            <person name="Renfro C.M."/>
            <person name="Kuo A."/>
            <person name="Pangilinan J."/>
            <person name="Lipzen A."/>
            <person name="Keymanesh K."/>
            <person name="Savage E."/>
            <person name="Barry K."/>
            <person name="Grigoriev I.V."/>
            <person name="Riekhof W.R."/>
            <person name="Harris S.S."/>
        </authorList>
    </citation>
    <scope>NUCLEOTIDE SEQUENCE</scope>
    <source>
        <strain evidence="2">JF 03-4F</strain>
    </source>
</reference>
<dbReference type="InterPro" id="IPR042099">
    <property type="entry name" value="ANL_N_sf"/>
</dbReference>
<dbReference type="GO" id="GO:0030729">
    <property type="term" value="F:acetoacetate-CoA ligase activity"/>
    <property type="evidence" value="ECO:0007669"/>
    <property type="project" value="InterPro"/>
</dbReference>
<keyword evidence="2" id="KW-0436">Ligase</keyword>
<dbReference type="AlphaFoldDB" id="A0AAN6IFS4"/>
<dbReference type="Proteomes" id="UP001203852">
    <property type="component" value="Unassembled WGS sequence"/>
</dbReference>
<dbReference type="EMBL" id="MU404351">
    <property type="protein sequence ID" value="KAI1615923.1"/>
    <property type="molecule type" value="Genomic_DNA"/>
</dbReference>
<evidence type="ECO:0000313" key="3">
    <source>
        <dbReference type="Proteomes" id="UP001203852"/>
    </source>
</evidence>
<dbReference type="Gene3D" id="3.40.50.12780">
    <property type="entry name" value="N-terminal domain of ligase-like"/>
    <property type="match status" value="1"/>
</dbReference>
<dbReference type="InterPro" id="IPR045851">
    <property type="entry name" value="AMP-bd_C_sf"/>
</dbReference>